<reference evidence="6" key="1">
    <citation type="journal article" date="2019" name="Int. J. Syst. Evol. Microbiol.">
        <title>The Global Catalogue of Microorganisms (GCM) 10K type strain sequencing project: providing services to taxonomists for standard genome sequencing and annotation.</title>
        <authorList>
            <consortium name="The Broad Institute Genomics Platform"/>
            <consortium name="The Broad Institute Genome Sequencing Center for Infectious Disease"/>
            <person name="Wu L."/>
            <person name="Ma J."/>
        </authorList>
    </citation>
    <scope>NUCLEOTIDE SEQUENCE [LARGE SCALE GENOMIC DNA]</scope>
    <source>
        <strain evidence="6">TISTR 2466</strain>
    </source>
</reference>
<dbReference type="RefSeq" id="WP_253059310.1">
    <property type="nucleotide sequence ID" value="NZ_JAMXWM010000004.1"/>
</dbReference>
<dbReference type="InterPro" id="IPR051458">
    <property type="entry name" value="Cyt/Met_Dipeptidase"/>
</dbReference>
<evidence type="ECO:0000256" key="1">
    <source>
        <dbReference type="ARBA" id="ARBA00022670"/>
    </source>
</evidence>
<dbReference type="NCBIfam" id="NF006579">
    <property type="entry name" value="PRK09104.1"/>
    <property type="match status" value="1"/>
</dbReference>
<dbReference type="Proteomes" id="UP001597399">
    <property type="component" value="Unassembled WGS sequence"/>
</dbReference>
<evidence type="ECO:0000313" key="6">
    <source>
        <dbReference type="Proteomes" id="UP001597399"/>
    </source>
</evidence>
<evidence type="ECO:0000259" key="4">
    <source>
        <dbReference type="Pfam" id="PF07687"/>
    </source>
</evidence>
<keyword evidence="6" id="KW-1185">Reference proteome</keyword>
<comment type="caution">
    <text evidence="5">The sequence shown here is derived from an EMBL/GenBank/DDBJ whole genome shotgun (WGS) entry which is preliminary data.</text>
</comment>
<dbReference type="InterPro" id="IPR011650">
    <property type="entry name" value="Peptidase_M20_dimer"/>
</dbReference>
<dbReference type="Gene3D" id="3.30.70.360">
    <property type="match status" value="1"/>
</dbReference>
<dbReference type="NCBIfam" id="NF005914">
    <property type="entry name" value="PRK07907.1"/>
    <property type="match status" value="1"/>
</dbReference>
<evidence type="ECO:0000313" key="5">
    <source>
        <dbReference type="EMBL" id="MFD2692367.1"/>
    </source>
</evidence>
<dbReference type="InterPro" id="IPR002933">
    <property type="entry name" value="Peptidase_M20"/>
</dbReference>
<keyword evidence="2" id="KW-0479">Metal-binding</keyword>
<dbReference type="Pfam" id="PF07687">
    <property type="entry name" value="M20_dimer"/>
    <property type="match status" value="1"/>
</dbReference>
<dbReference type="GO" id="GO:0016805">
    <property type="term" value="F:dipeptidase activity"/>
    <property type="evidence" value="ECO:0007669"/>
    <property type="project" value="UniProtKB-KW"/>
</dbReference>
<sequence length="456" mass="50613">MLSNWNGYLDENQDRFLEEFFELLRIPSISADPAYAKDVRAAAEWVGERLKKAGIEHVQMLETGGHPVIYGDWLHAEGKPTVLIYGHFDVQPAEPLELWDSDPFEPVIKDGKVFARAATDMKGNLLLPIVACEALLQTDGALPVNIKFLFEGEEEIGSRSFSSFLDAHQDLLTCDLVISADSGVGTEDQPTVGTGVRGVFSAQINVKTAAMDMHSGFGGGIAPNAIHELVRILDSMRDENGRILIDGFYDQVHLLTDEEKKQIADFDAFPDAMRENVGFKEFYGEPEFTPMERGVARPTLEVNGIWGGYQGAGGKTVIPCEAHAKITARLVPDQEPKKIQKLFEQHVKAHTFRSVEVSIEDEHGTPPYRVPGNDPALRKLERVLEELTGHPVKRQWAGGSVPVTSLFKRVLGAETLSLGGSQDDERPHAPNEFYRLSSFTRIQKAYCLFLQELAKK</sequence>
<dbReference type="PANTHER" id="PTHR43270">
    <property type="entry name" value="BETA-ALA-HIS DIPEPTIDASE"/>
    <property type="match status" value="1"/>
</dbReference>
<evidence type="ECO:0000256" key="2">
    <source>
        <dbReference type="ARBA" id="ARBA00022723"/>
    </source>
</evidence>
<dbReference type="PANTHER" id="PTHR43270:SF12">
    <property type="entry name" value="SUCCINYL-DIAMINOPIMELATE DESUCCINYLASE"/>
    <property type="match status" value="1"/>
</dbReference>
<proteinExistence type="predicted"/>
<gene>
    <name evidence="5" type="ORF">ACFSUE_01740</name>
</gene>
<keyword evidence="5" id="KW-0224">Dipeptidase</keyword>
<accession>A0ABW5RYL4</accession>
<keyword evidence="3 5" id="KW-0378">Hydrolase</keyword>
<dbReference type="EMBL" id="JBHUMQ010000003">
    <property type="protein sequence ID" value="MFD2692367.1"/>
    <property type="molecule type" value="Genomic_DNA"/>
</dbReference>
<dbReference type="SUPFAM" id="SSF53187">
    <property type="entry name" value="Zn-dependent exopeptidases"/>
    <property type="match status" value="1"/>
</dbReference>
<feature type="domain" description="Peptidase M20 dimerisation" evidence="4">
    <location>
        <begin position="196"/>
        <end position="351"/>
    </location>
</feature>
<dbReference type="NCBIfam" id="NF006053">
    <property type="entry name" value="PRK08201.1"/>
    <property type="match status" value="1"/>
</dbReference>
<organism evidence="5 6">
    <name type="scientific">Sporolactobacillus shoreicorticis</name>
    <dbReference type="NCBI Taxonomy" id="1923877"/>
    <lineage>
        <taxon>Bacteria</taxon>
        <taxon>Bacillati</taxon>
        <taxon>Bacillota</taxon>
        <taxon>Bacilli</taxon>
        <taxon>Bacillales</taxon>
        <taxon>Sporolactobacillaceae</taxon>
        <taxon>Sporolactobacillus</taxon>
    </lineage>
</organism>
<dbReference type="EC" id="3.4.13.-" evidence="5"/>
<dbReference type="Pfam" id="PF01546">
    <property type="entry name" value="Peptidase_M20"/>
    <property type="match status" value="1"/>
</dbReference>
<protein>
    <submittedName>
        <fullName evidence="5">Dipeptidase</fullName>
        <ecNumber evidence="5">3.4.13.-</ecNumber>
    </submittedName>
</protein>
<keyword evidence="1" id="KW-0645">Protease</keyword>
<dbReference type="Gene3D" id="3.40.630.10">
    <property type="entry name" value="Zn peptidases"/>
    <property type="match status" value="1"/>
</dbReference>
<name>A0ABW5RYL4_9BACL</name>
<evidence type="ECO:0000256" key="3">
    <source>
        <dbReference type="ARBA" id="ARBA00022801"/>
    </source>
</evidence>